<comment type="similarity">
    <text evidence="6">Belongs to the MrnC RNase family.</text>
</comment>
<evidence type="ECO:0000256" key="1">
    <source>
        <dbReference type="ARBA" id="ARBA00022517"/>
    </source>
</evidence>
<dbReference type="PANTHER" id="PTHR34276">
    <property type="entry name" value="MINI-RIBONUCLEASE 3"/>
    <property type="match status" value="1"/>
</dbReference>
<keyword evidence="9" id="KW-1185">Reference proteome</keyword>
<dbReference type="EC" id="3.1.26.-" evidence="6"/>
<evidence type="ECO:0000256" key="3">
    <source>
        <dbReference type="ARBA" id="ARBA00022722"/>
    </source>
</evidence>
<dbReference type="GO" id="GO:0019843">
    <property type="term" value="F:rRNA binding"/>
    <property type="evidence" value="ECO:0007669"/>
    <property type="project" value="UniProtKB-UniRule"/>
</dbReference>
<accession>A0A1J1LRJ9</accession>
<dbReference type="SMART" id="SM00535">
    <property type="entry name" value="RIBOc"/>
    <property type="match status" value="1"/>
</dbReference>
<comment type="function">
    <text evidence="6">Involved in correct processing of both the 5' and 3' ends of 23S rRNA precursor. Processes 30S rRNA precursor transcript even in absence of ribonuclease 3 (Rnc); Rnc processes 30S rRNA into smaller rRNA precursors.</text>
</comment>
<keyword evidence="2 6" id="KW-0698">rRNA processing</keyword>
<dbReference type="Proteomes" id="UP000184315">
    <property type="component" value="Unassembled WGS sequence"/>
</dbReference>
<keyword evidence="6" id="KW-0963">Cytoplasm</keyword>
<dbReference type="InterPro" id="IPR008226">
    <property type="entry name" value="Mini3_fam"/>
</dbReference>
<feature type="active site" evidence="6">
    <location>
        <position position="24"/>
    </location>
</feature>
<keyword evidence="6" id="KW-0460">Magnesium</keyword>
<dbReference type="GO" id="GO:0006364">
    <property type="term" value="P:rRNA processing"/>
    <property type="evidence" value="ECO:0007669"/>
    <property type="project" value="UniProtKB-UniRule"/>
</dbReference>
<comment type="cofactor">
    <cofactor evidence="6">
        <name>Mg(2+)</name>
        <dbReference type="ChEBI" id="CHEBI:18420"/>
    </cofactor>
</comment>
<comment type="subcellular location">
    <subcellularLocation>
        <location evidence="6">Cytoplasm</location>
    </subcellularLocation>
</comment>
<keyword evidence="6" id="KW-0699">rRNA-binding</keyword>
<protein>
    <recommendedName>
        <fullName evidence="6">Mini-ribonuclease 3</fullName>
        <shortName evidence="6">Mini-3</shortName>
        <shortName evidence="6">Mini-RNase 3</shortName>
        <ecNumber evidence="6">3.1.26.-</ecNumber>
    </recommendedName>
    <alternativeName>
        <fullName evidence="6">Mini-RNase III</fullName>
        <shortName evidence="6">Mini-III</shortName>
    </alternativeName>
</protein>
<name>A0A1J1LRJ9_9CYAN</name>
<keyword evidence="3 6" id="KW-0540">Nuclease</keyword>
<keyword evidence="4 6" id="KW-0255">Endonuclease</keyword>
<dbReference type="CDD" id="cd00593">
    <property type="entry name" value="RIBOc"/>
    <property type="match status" value="1"/>
</dbReference>
<dbReference type="EMBL" id="CZDF01000172">
    <property type="protein sequence ID" value="CUR35219.1"/>
    <property type="molecule type" value="Genomic_DNA"/>
</dbReference>
<proteinExistence type="inferred from homology"/>
<dbReference type="HAMAP" id="MF_01468">
    <property type="entry name" value="RNase_Mini_III"/>
    <property type="match status" value="1"/>
</dbReference>
<dbReference type="SUPFAM" id="SSF69065">
    <property type="entry name" value="RNase III domain-like"/>
    <property type="match status" value="1"/>
</dbReference>
<sequence length="132" mass="15447">MLHQSLSPEQVQRISPASWAYLGDAVYELYIRSFYLMPPKRSHLYHQLVVSQVRAESQARHLRSLEPHLTEPELEILNRGRNAAFGRPKRLDPKTYQQATSLEALFGYLYLTNPQRLEELFNYLELDSKEGE</sequence>
<evidence type="ECO:0000256" key="4">
    <source>
        <dbReference type="ARBA" id="ARBA00022759"/>
    </source>
</evidence>
<dbReference type="PANTHER" id="PTHR34276:SF1">
    <property type="entry name" value="MINI-RIBONUCLEASE 3"/>
    <property type="match status" value="1"/>
</dbReference>
<gene>
    <name evidence="6 8" type="primary">mrnC</name>
    <name evidence="8" type="ORF">PL9214650658</name>
</gene>
<dbReference type="OrthoDB" id="46571at2"/>
<keyword evidence="6" id="KW-0694">RNA-binding</keyword>
<dbReference type="Pfam" id="PF00636">
    <property type="entry name" value="Ribonuclease_3"/>
    <property type="match status" value="1"/>
</dbReference>
<dbReference type="GO" id="GO:0004525">
    <property type="term" value="F:ribonuclease III activity"/>
    <property type="evidence" value="ECO:0007669"/>
    <property type="project" value="InterPro"/>
</dbReference>
<dbReference type="STRING" id="671072.PL9214650658"/>
<keyword evidence="1 6" id="KW-0690">Ribosome biogenesis</keyword>
<dbReference type="PIRSF" id="PIRSF005520">
    <property type="entry name" value="UCP005520"/>
    <property type="match status" value="1"/>
</dbReference>
<evidence type="ECO:0000256" key="5">
    <source>
        <dbReference type="ARBA" id="ARBA00022801"/>
    </source>
</evidence>
<evidence type="ECO:0000256" key="2">
    <source>
        <dbReference type="ARBA" id="ARBA00022552"/>
    </source>
</evidence>
<keyword evidence="5 6" id="KW-0378">Hydrolase</keyword>
<evidence type="ECO:0000259" key="7">
    <source>
        <dbReference type="SMART" id="SM00535"/>
    </source>
</evidence>
<evidence type="ECO:0000256" key="6">
    <source>
        <dbReference type="HAMAP-Rule" id="MF_01468"/>
    </source>
</evidence>
<comment type="subunit">
    <text evidence="6">Homodimer.</text>
</comment>
<evidence type="ECO:0000313" key="9">
    <source>
        <dbReference type="Proteomes" id="UP000184315"/>
    </source>
</evidence>
<reference evidence="9" key="1">
    <citation type="submission" date="2015-10" db="EMBL/GenBank/DDBJ databases">
        <authorList>
            <person name="Regsiter A."/>
            <person name="william w."/>
        </authorList>
    </citation>
    <scope>NUCLEOTIDE SEQUENCE [LARGE SCALE GENOMIC DNA]</scope>
</reference>
<dbReference type="RefSeq" id="WP_072722174.1">
    <property type="nucleotide sequence ID" value="NZ_LN889813.1"/>
</dbReference>
<organism evidence="8 9">
    <name type="scientific">Planktothrix tepida PCC 9214</name>
    <dbReference type="NCBI Taxonomy" id="671072"/>
    <lineage>
        <taxon>Bacteria</taxon>
        <taxon>Bacillati</taxon>
        <taxon>Cyanobacteriota</taxon>
        <taxon>Cyanophyceae</taxon>
        <taxon>Oscillatoriophycideae</taxon>
        <taxon>Oscillatoriales</taxon>
        <taxon>Microcoleaceae</taxon>
        <taxon>Planktothrix</taxon>
    </lineage>
</organism>
<dbReference type="InterPro" id="IPR000999">
    <property type="entry name" value="RNase_III_dom"/>
</dbReference>
<dbReference type="Gene3D" id="1.10.1520.10">
    <property type="entry name" value="Ribonuclease III domain"/>
    <property type="match status" value="1"/>
</dbReference>
<dbReference type="GO" id="GO:0005737">
    <property type="term" value="C:cytoplasm"/>
    <property type="evidence" value="ECO:0007669"/>
    <property type="project" value="UniProtKB-SubCell"/>
</dbReference>
<feature type="domain" description="RNase III" evidence="7">
    <location>
        <begin position="1"/>
        <end position="129"/>
    </location>
</feature>
<dbReference type="InterPro" id="IPR036389">
    <property type="entry name" value="RNase_III_sf"/>
</dbReference>
<dbReference type="AlphaFoldDB" id="A0A1J1LRJ9"/>
<evidence type="ECO:0000313" key="8">
    <source>
        <dbReference type="EMBL" id="CUR35219.1"/>
    </source>
</evidence>